<keyword evidence="2" id="KW-1185">Reference proteome</keyword>
<dbReference type="AlphaFoldDB" id="A7F8B3"/>
<gene>
    <name evidence="1" type="ORF">SS1G_13844</name>
</gene>
<dbReference type="RefSeq" id="XP_001585275.1">
    <property type="nucleotide sequence ID" value="XM_001585225.1"/>
</dbReference>
<dbReference type="GeneID" id="5481250"/>
<protein>
    <submittedName>
        <fullName evidence="1">Uncharacterized protein</fullName>
    </submittedName>
</protein>
<evidence type="ECO:0000313" key="2">
    <source>
        <dbReference type="Proteomes" id="UP000001312"/>
    </source>
</evidence>
<dbReference type="EMBL" id="CH476647">
    <property type="protein sequence ID" value="EDN98984.1"/>
    <property type="molecule type" value="Genomic_DNA"/>
</dbReference>
<dbReference type="HOGENOM" id="CLU_3335883_0_0_1"/>
<sequence>MACIIMANGSSSSISSAVGTDTVIATGDVIHWGAEFCE</sequence>
<dbReference type="Proteomes" id="UP000001312">
    <property type="component" value="Unassembled WGS sequence"/>
</dbReference>
<reference evidence="2" key="1">
    <citation type="journal article" date="2011" name="PLoS Genet.">
        <title>Genomic analysis of the necrotrophic fungal pathogens Sclerotinia sclerotiorum and Botrytis cinerea.</title>
        <authorList>
            <person name="Amselem J."/>
            <person name="Cuomo C.A."/>
            <person name="van Kan J.A."/>
            <person name="Viaud M."/>
            <person name="Benito E.P."/>
            <person name="Couloux A."/>
            <person name="Coutinho P.M."/>
            <person name="de Vries R.P."/>
            <person name="Dyer P.S."/>
            <person name="Fillinger S."/>
            <person name="Fournier E."/>
            <person name="Gout L."/>
            <person name="Hahn M."/>
            <person name="Kohn L."/>
            <person name="Lapalu N."/>
            <person name="Plummer K.M."/>
            <person name="Pradier J.M."/>
            <person name="Quevillon E."/>
            <person name="Sharon A."/>
            <person name="Simon A."/>
            <person name="ten Have A."/>
            <person name="Tudzynski B."/>
            <person name="Tudzynski P."/>
            <person name="Wincker P."/>
            <person name="Andrew M."/>
            <person name="Anthouard V."/>
            <person name="Beever R.E."/>
            <person name="Beffa R."/>
            <person name="Benoit I."/>
            <person name="Bouzid O."/>
            <person name="Brault B."/>
            <person name="Chen Z."/>
            <person name="Choquer M."/>
            <person name="Collemare J."/>
            <person name="Cotton P."/>
            <person name="Danchin E.G."/>
            <person name="Da Silva C."/>
            <person name="Gautier A."/>
            <person name="Giraud C."/>
            <person name="Giraud T."/>
            <person name="Gonzalez C."/>
            <person name="Grossetete S."/>
            <person name="Guldener U."/>
            <person name="Henrissat B."/>
            <person name="Howlett B.J."/>
            <person name="Kodira C."/>
            <person name="Kretschmer M."/>
            <person name="Lappartient A."/>
            <person name="Leroch M."/>
            <person name="Levis C."/>
            <person name="Mauceli E."/>
            <person name="Neuveglise C."/>
            <person name="Oeser B."/>
            <person name="Pearson M."/>
            <person name="Poulain J."/>
            <person name="Poussereau N."/>
            <person name="Quesneville H."/>
            <person name="Rascle C."/>
            <person name="Schumacher J."/>
            <person name="Segurens B."/>
            <person name="Sexton A."/>
            <person name="Silva E."/>
            <person name="Sirven C."/>
            <person name="Soanes D.M."/>
            <person name="Talbot N.J."/>
            <person name="Templeton M."/>
            <person name="Yandava C."/>
            <person name="Yarden O."/>
            <person name="Zeng Q."/>
            <person name="Rollins J.A."/>
            <person name="Lebrun M.H."/>
            <person name="Dickman M."/>
        </authorList>
    </citation>
    <scope>NUCLEOTIDE SEQUENCE [LARGE SCALE GENOMIC DNA]</scope>
    <source>
        <strain evidence="2">ATCC 18683 / 1980 / Ss-1</strain>
    </source>
</reference>
<proteinExistence type="predicted"/>
<dbReference type="KEGG" id="ssl:SS1G_13844"/>
<evidence type="ECO:0000313" key="1">
    <source>
        <dbReference type="EMBL" id="EDN98984.1"/>
    </source>
</evidence>
<organism evidence="1 2">
    <name type="scientific">Sclerotinia sclerotiorum (strain ATCC 18683 / 1980 / Ss-1)</name>
    <name type="common">White mold</name>
    <name type="synonym">Whetzelinia sclerotiorum</name>
    <dbReference type="NCBI Taxonomy" id="665079"/>
    <lineage>
        <taxon>Eukaryota</taxon>
        <taxon>Fungi</taxon>
        <taxon>Dikarya</taxon>
        <taxon>Ascomycota</taxon>
        <taxon>Pezizomycotina</taxon>
        <taxon>Leotiomycetes</taxon>
        <taxon>Helotiales</taxon>
        <taxon>Sclerotiniaceae</taxon>
        <taxon>Sclerotinia</taxon>
    </lineage>
</organism>
<name>A7F8B3_SCLS1</name>
<dbReference type="InParanoid" id="A7F8B3"/>
<accession>A7F8B3</accession>